<keyword evidence="5" id="KW-0812">Transmembrane</keyword>
<name>A0A4Q7VGG5_9BURK</name>
<dbReference type="Proteomes" id="UP000293671">
    <property type="component" value="Unassembled WGS sequence"/>
</dbReference>
<evidence type="ECO:0000256" key="3">
    <source>
        <dbReference type="ARBA" id="ARBA00022448"/>
    </source>
</evidence>
<dbReference type="SUPFAM" id="SSF56935">
    <property type="entry name" value="Porins"/>
    <property type="match status" value="1"/>
</dbReference>
<dbReference type="GO" id="GO:0015288">
    <property type="term" value="F:porin activity"/>
    <property type="evidence" value="ECO:0007669"/>
    <property type="project" value="UniProtKB-KW"/>
</dbReference>
<evidence type="ECO:0000256" key="6">
    <source>
        <dbReference type="ARBA" id="ARBA00022729"/>
    </source>
</evidence>
<evidence type="ECO:0000256" key="9">
    <source>
        <dbReference type="ARBA" id="ARBA00023136"/>
    </source>
</evidence>
<dbReference type="GO" id="GO:0006811">
    <property type="term" value="P:monoatomic ion transport"/>
    <property type="evidence" value="ECO:0007669"/>
    <property type="project" value="UniProtKB-KW"/>
</dbReference>
<reference evidence="13 14" key="1">
    <citation type="submission" date="2019-02" db="EMBL/GenBank/DDBJ databases">
        <title>Genomic Encyclopedia of Type Strains, Phase IV (KMG-IV): sequencing the most valuable type-strain genomes for metagenomic binning, comparative biology and taxonomic classification.</title>
        <authorList>
            <person name="Goeker M."/>
        </authorList>
    </citation>
    <scope>NUCLEOTIDE SEQUENCE [LARGE SCALE GENOMIC DNA]</scope>
    <source>
        <strain evidence="13 14">DSM 19570</strain>
    </source>
</reference>
<keyword evidence="3" id="KW-0813">Transport</keyword>
<comment type="caution">
    <text evidence="13">The sequence shown here is derived from an EMBL/GenBank/DDBJ whole genome shotgun (WGS) entry which is preliminary data.</text>
</comment>
<comment type="subunit">
    <text evidence="2">Homotrimer.</text>
</comment>
<comment type="subcellular location">
    <subcellularLocation>
        <location evidence="1">Cell outer membrane</location>
        <topology evidence="1">Multi-pass membrane protein</topology>
    </subcellularLocation>
</comment>
<keyword evidence="6 11" id="KW-0732">Signal</keyword>
<dbReference type="CDD" id="cd00342">
    <property type="entry name" value="gram_neg_porins"/>
    <property type="match status" value="1"/>
</dbReference>
<dbReference type="PANTHER" id="PTHR34501:SF9">
    <property type="entry name" value="MAJOR OUTER MEMBRANE PROTEIN P.IA"/>
    <property type="match status" value="1"/>
</dbReference>
<evidence type="ECO:0000256" key="11">
    <source>
        <dbReference type="SAM" id="SignalP"/>
    </source>
</evidence>
<evidence type="ECO:0000256" key="10">
    <source>
        <dbReference type="ARBA" id="ARBA00023237"/>
    </source>
</evidence>
<evidence type="ECO:0000313" key="14">
    <source>
        <dbReference type="Proteomes" id="UP000293671"/>
    </source>
</evidence>
<keyword evidence="9" id="KW-0472">Membrane</keyword>
<evidence type="ECO:0000256" key="1">
    <source>
        <dbReference type="ARBA" id="ARBA00004571"/>
    </source>
</evidence>
<accession>A0A4Q7VGG5</accession>
<dbReference type="Pfam" id="PF13609">
    <property type="entry name" value="Porin_4"/>
    <property type="match status" value="1"/>
</dbReference>
<sequence>MKKKLVALAALSAIAGAAQAQSSVTLYGIVDVAYRYTTNHGPAVDNGQSLSKVIGGGMSQSRWGVNINEDLGGGLRALANLEQRFTPDNGALNGSGTGQQFQQSWVGLQSSSLGRLTMGRQYNVLFDVTTSTFASFKYSPYIEAYKPEVAMALGVRNDNMVKYTLSLGGFTGELQASAGEGSDTTFVKSMGGMAKYTFGPFAVGGGYLQREGANATTTDLKAESWIIGGAWTSGPIYLSGGYAESSFDQGVPVALFLVGTGADNVFSYTNSPLAGVNVESREMYFVNLNFQVTPALNLGAAYWNLEDTFYSPLSGSPQGDFMAFIAQYAFSKRTDAYVGLDYTKVKGPISFTSTSGAVNNADDRTGFMVGLRHRF</sequence>
<dbReference type="GO" id="GO:0046930">
    <property type="term" value="C:pore complex"/>
    <property type="evidence" value="ECO:0007669"/>
    <property type="project" value="UniProtKB-KW"/>
</dbReference>
<dbReference type="Gene3D" id="2.40.160.10">
    <property type="entry name" value="Porin"/>
    <property type="match status" value="1"/>
</dbReference>
<evidence type="ECO:0000256" key="7">
    <source>
        <dbReference type="ARBA" id="ARBA00023065"/>
    </source>
</evidence>
<organism evidence="13 14">
    <name type="scientific">Rivibacter subsaxonicus</name>
    <dbReference type="NCBI Taxonomy" id="457575"/>
    <lineage>
        <taxon>Bacteria</taxon>
        <taxon>Pseudomonadati</taxon>
        <taxon>Pseudomonadota</taxon>
        <taxon>Betaproteobacteria</taxon>
        <taxon>Burkholderiales</taxon>
        <taxon>Rivibacter</taxon>
    </lineage>
</organism>
<keyword evidence="10" id="KW-0998">Cell outer membrane</keyword>
<dbReference type="EMBL" id="SHKP01000007">
    <property type="protein sequence ID" value="RZT95120.1"/>
    <property type="molecule type" value="Genomic_DNA"/>
</dbReference>
<feature type="domain" description="Porin" evidence="12">
    <location>
        <begin position="7"/>
        <end position="347"/>
    </location>
</feature>
<keyword evidence="7" id="KW-0406">Ion transport</keyword>
<dbReference type="RefSeq" id="WP_130433264.1">
    <property type="nucleotide sequence ID" value="NZ_SHKP01000007.1"/>
</dbReference>
<evidence type="ECO:0000256" key="8">
    <source>
        <dbReference type="ARBA" id="ARBA00023114"/>
    </source>
</evidence>
<gene>
    <name evidence="13" type="ORF">EV670_2868</name>
</gene>
<evidence type="ECO:0000313" key="13">
    <source>
        <dbReference type="EMBL" id="RZT95120.1"/>
    </source>
</evidence>
<dbReference type="PANTHER" id="PTHR34501">
    <property type="entry name" value="PROTEIN YDDL-RELATED"/>
    <property type="match status" value="1"/>
</dbReference>
<keyword evidence="8" id="KW-0626">Porin</keyword>
<evidence type="ECO:0000259" key="12">
    <source>
        <dbReference type="Pfam" id="PF13609"/>
    </source>
</evidence>
<dbReference type="OrthoDB" id="6975458at2"/>
<dbReference type="InterPro" id="IPR023614">
    <property type="entry name" value="Porin_dom_sf"/>
</dbReference>
<evidence type="ECO:0000256" key="4">
    <source>
        <dbReference type="ARBA" id="ARBA00022452"/>
    </source>
</evidence>
<feature type="chain" id="PRO_5020198330" evidence="11">
    <location>
        <begin position="21"/>
        <end position="375"/>
    </location>
</feature>
<feature type="signal peptide" evidence="11">
    <location>
        <begin position="1"/>
        <end position="20"/>
    </location>
</feature>
<keyword evidence="14" id="KW-1185">Reference proteome</keyword>
<dbReference type="InterPro" id="IPR050298">
    <property type="entry name" value="Gram-neg_bact_OMP"/>
</dbReference>
<keyword evidence="4" id="KW-1134">Transmembrane beta strand</keyword>
<dbReference type="GO" id="GO:0009279">
    <property type="term" value="C:cell outer membrane"/>
    <property type="evidence" value="ECO:0007669"/>
    <property type="project" value="UniProtKB-SubCell"/>
</dbReference>
<dbReference type="AlphaFoldDB" id="A0A4Q7VGG5"/>
<evidence type="ECO:0000256" key="5">
    <source>
        <dbReference type="ARBA" id="ARBA00022692"/>
    </source>
</evidence>
<dbReference type="InterPro" id="IPR033900">
    <property type="entry name" value="Gram_neg_porin_domain"/>
</dbReference>
<protein>
    <submittedName>
        <fullName evidence="13">Putative porin</fullName>
    </submittedName>
</protein>
<proteinExistence type="predicted"/>
<evidence type="ECO:0000256" key="2">
    <source>
        <dbReference type="ARBA" id="ARBA00011233"/>
    </source>
</evidence>